<proteinExistence type="predicted"/>
<gene>
    <name evidence="3" type="ORF">EBN88_10120</name>
</gene>
<dbReference type="Gene3D" id="3.90.1200.10">
    <property type="match status" value="1"/>
</dbReference>
<keyword evidence="4" id="KW-1185">Reference proteome</keyword>
<sequence length="347" mass="37466">MARPTGGGRPAATEGSDGVTATAGPVADGAGPDGSVADGAGANGAGAPRIPEEPRRRWRLASPEHLGEPHSPTWRVTRDGAPLVVKCLSTAHSPDWQYPWEVGLALRRLGWPTPEPVEEPWVDGDGAWALFAFLPGRPAERPEPPAEQRARGRLLAEFHAAGAETGIARRRIGYPPLERIVADPELARRVAAHERRRPDEGALLRRHLDAARAHLAELADVAVPVGVVHGDFAPWNLLREAGRLTGLLDLAGAHRNPLVTDFALAWRGHHDEVLRGYEEVRPLSEAEWRLLLPSYWAWLFLGVRDALAAHQAAGGDGPSPLAWQLGHLRRVSPLAAERSGLRYPTAG</sequence>
<protein>
    <recommendedName>
        <fullName evidence="2">Aminoglycoside phosphotransferase domain-containing protein</fullName>
    </recommendedName>
</protein>
<feature type="region of interest" description="Disordered" evidence="1">
    <location>
        <begin position="1"/>
        <end position="57"/>
    </location>
</feature>
<dbReference type="SUPFAM" id="SSF56112">
    <property type="entry name" value="Protein kinase-like (PK-like)"/>
    <property type="match status" value="1"/>
</dbReference>
<dbReference type="Proteomes" id="UP000278673">
    <property type="component" value="Unassembled WGS sequence"/>
</dbReference>
<name>A0A3M2LXR7_9ACTN</name>
<evidence type="ECO:0000313" key="3">
    <source>
        <dbReference type="EMBL" id="RMI41936.1"/>
    </source>
</evidence>
<dbReference type="Pfam" id="PF01636">
    <property type="entry name" value="APH"/>
    <property type="match status" value="1"/>
</dbReference>
<dbReference type="InterPro" id="IPR011009">
    <property type="entry name" value="Kinase-like_dom_sf"/>
</dbReference>
<evidence type="ECO:0000313" key="4">
    <source>
        <dbReference type="Proteomes" id="UP000278673"/>
    </source>
</evidence>
<comment type="caution">
    <text evidence="3">The sequence shown here is derived from an EMBL/GenBank/DDBJ whole genome shotgun (WGS) entry which is preliminary data.</text>
</comment>
<evidence type="ECO:0000256" key="1">
    <source>
        <dbReference type="SAM" id="MobiDB-lite"/>
    </source>
</evidence>
<feature type="compositionally biased region" description="Low complexity" evidence="1">
    <location>
        <begin position="18"/>
        <end position="49"/>
    </location>
</feature>
<accession>A0A3M2LXR7</accession>
<feature type="domain" description="Aminoglycoside phosphotransferase" evidence="2">
    <location>
        <begin position="72"/>
        <end position="269"/>
    </location>
</feature>
<dbReference type="AlphaFoldDB" id="A0A3M2LXR7"/>
<organism evidence="3 4">
    <name type="scientific">Streptomyces triticirhizae</name>
    <dbReference type="NCBI Taxonomy" id="2483353"/>
    <lineage>
        <taxon>Bacteria</taxon>
        <taxon>Bacillati</taxon>
        <taxon>Actinomycetota</taxon>
        <taxon>Actinomycetes</taxon>
        <taxon>Kitasatosporales</taxon>
        <taxon>Streptomycetaceae</taxon>
        <taxon>Streptomyces</taxon>
    </lineage>
</organism>
<dbReference type="InterPro" id="IPR002575">
    <property type="entry name" value="Aminoglycoside_PTrfase"/>
</dbReference>
<dbReference type="EMBL" id="RFFJ01000040">
    <property type="protein sequence ID" value="RMI41936.1"/>
    <property type="molecule type" value="Genomic_DNA"/>
</dbReference>
<reference evidence="3 4" key="1">
    <citation type="submission" date="2018-10" db="EMBL/GenBank/DDBJ databases">
        <title>Isolation, diversity and antifungal activity of actinobacteria from wheat.</title>
        <authorList>
            <person name="Han C."/>
        </authorList>
    </citation>
    <scope>NUCLEOTIDE SEQUENCE [LARGE SCALE GENOMIC DNA]</scope>
    <source>
        <strain evidence="3 4">NEAU-YY642</strain>
    </source>
</reference>
<evidence type="ECO:0000259" key="2">
    <source>
        <dbReference type="Pfam" id="PF01636"/>
    </source>
</evidence>